<protein>
    <submittedName>
        <fullName evidence="1">Putative transcriptional regulator, CopG family</fullName>
    </submittedName>
</protein>
<reference key="3">
    <citation type="submission" date="2010-02" db="EMBL/GenBank/DDBJ databases">
        <title>Complete genome sequence of Thermosphaera aggregans type strain (M11TL).</title>
        <authorList>
            <consortium name="US DOE Joint Genome Institute (JGI-PGF)"/>
            <person name="Spring S."/>
            <person name="Lapidus A."/>
            <person name="Munk C."/>
            <person name="Schroeder M."/>
            <person name="Glavina Del Rio T."/>
            <person name="Tice H."/>
            <person name="Copeland A."/>
            <person name="Cheng J.-F."/>
            <person name="Lucas S."/>
            <person name="Chen F."/>
            <person name="Nolan M."/>
            <person name="Bruce D."/>
            <person name="Goodwin L."/>
            <person name="Pitluck S."/>
            <person name="Ivanova N."/>
            <person name="Mavromatis K."/>
            <person name="Ovchinnikova G."/>
            <person name="Pati A."/>
            <person name="Chen A."/>
            <person name="Palaniappan K."/>
            <person name="Land M."/>
            <person name="Hauser L."/>
            <person name="Chang Y.-J."/>
            <person name="Jeffries C.C."/>
            <person name="Brettin T."/>
            <person name="Detter J.C."/>
            <person name="Tapia R."/>
            <person name="Han C."/>
            <person name="Chain P."/>
            <person name="Heimerl T."/>
            <person name="Weik F."/>
            <person name="Goker M."/>
            <person name="Rachel R."/>
            <person name="Bristow J."/>
            <person name="Eisen J.A."/>
            <person name="Markowitz V."/>
            <person name="Hugenholtz P."/>
            <person name="Kyrpides N.C."/>
            <person name="Klenk H.-P."/>
        </authorList>
    </citation>
    <scope>NUCLEOTIDE SEQUENCE</scope>
    <source>
        <strain>DSM 11486</strain>
    </source>
</reference>
<dbReference type="eggNOG" id="arCOG01008">
    <property type="taxonomic scope" value="Archaea"/>
</dbReference>
<name>D5U061_THEAM</name>
<reference evidence="1 2" key="1">
    <citation type="journal article" date="2010" name="Stand. Genomic Sci.">
        <title>Complete genome sequence of Thermosphaera aggregans type strain (M11TL).</title>
        <authorList>
            <person name="Spring S."/>
            <person name="Rachel R."/>
            <person name="Lapidus A."/>
            <person name="Davenport K."/>
            <person name="Tice H."/>
            <person name="Copeland A."/>
            <person name="Cheng J.F."/>
            <person name="Lucas S."/>
            <person name="Chen F."/>
            <person name="Nolan M."/>
            <person name="Bruce D."/>
            <person name="Goodwin L."/>
            <person name="Pitluck S."/>
            <person name="Ivanova N."/>
            <person name="Mavromatis K."/>
            <person name="Ovchinnikova G."/>
            <person name="Pati A."/>
            <person name="Chen A."/>
            <person name="Palaniappan K."/>
            <person name="Land M."/>
            <person name="Hauser L."/>
            <person name="Chang Y.J."/>
            <person name="Jeffries C.C."/>
            <person name="Brettin T."/>
            <person name="Detter J.C."/>
            <person name="Tapia R."/>
            <person name="Han C."/>
            <person name="Heimerl T."/>
            <person name="Weikl F."/>
            <person name="Brambilla E."/>
            <person name="Goker M."/>
            <person name="Bristow J."/>
            <person name="Eisen J.A."/>
            <person name="Markowitz V."/>
            <person name="Hugenholtz P."/>
            <person name="Kyrpides N.C."/>
            <person name="Klenk H.P."/>
        </authorList>
    </citation>
    <scope>NUCLEOTIDE SEQUENCE [LARGE SCALE GENOMIC DNA]</scope>
    <source>
        <strain evidence="2">DSM 11486 / M11TL</strain>
    </source>
</reference>
<sequence length="132" mass="15009">MSEKKRFGISIPVKMANLIDDLARLNSCERSRIVEHALNEYLHENLHIEVDGKHSCISILIAVSSKPLPSTILGKYMEVVKASMYYNTRGSHITILIIEGISEEVLNLRKELGKITRSIRLIPLESMVRNHE</sequence>
<dbReference type="OrthoDB" id="25654at2157"/>
<dbReference type="Gene3D" id="1.10.1220.10">
    <property type="entry name" value="Met repressor-like"/>
    <property type="match status" value="1"/>
</dbReference>
<gene>
    <name evidence="1" type="ordered locus">Tagg_0231</name>
</gene>
<dbReference type="STRING" id="633148.Tagg_0231"/>
<reference evidence="2" key="2">
    <citation type="journal article" date="2010" name="Stand. Genomic Sci.">
        <title>Complete genome sequence of Thermosphaera aggregans type strain (M11TLT).</title>
        <authorList>
            <person name="Spring S."/>
            <person name="Rachel R."/>
            <person name="Lapidus A."/>
            <person name="Davenport K."/>
            <person name="Tice H."/>
            <person name="Copeland A."/>
            <person name="Cheng J.-F."/>
            <person name="Lucas S."/>
            <person name="Chen F."/>
            <person name="Nolan M."/>
            <person name="Bruce D."/>
            <person name="Goodwin L."/>
            <person name="Pitluck S."/>
            <person name="Ivanova N."/>
            <person name="Mavromatis K."/>
            <person name="Ovchinnikova G."/>
            <person name="Pati A."/>
            <person name="Chen A."/>
            <person name="Palaniappan K."/>
            <person name="Land M."/>
            <person name="Hauser L."/>
            <person name="Chang Y.-J."/>
            <person name="Jeffries C.C."/>
            <person name="Brettin T."/>
            <person name="Detter J.C."/>
            <person name="Tapia R."/>
            <person name="Han C."/>
            <person name="Heimerl T."/>
            <person name="Weikl F."/>
            <person name="Brambilla E."/>
            <person name="Goker M."/>
            <person name="Bristow J."/>
            <person name="Eisen J.A."/>
            <person name="Markowitz V."/>
            <person name="Hugenholtz P."/>
            <person name="Kyrpides N.C."/>
            <person name="Klenk H.-P."/>
        </authorList>
    </citation>
    <scope>NUCLEOTIDE SEQUENCE [LARGE SCALE GENOMIC DNA]</scope>
    <source>
        <strain evidence="2">DSM 11486 / M11TL</strain>
    </source>
</reference>
<dbReference type="KEGG" id="tag:Tagg_0231"/>
<evidence type="ECO:0000313" key="2">
    <source>
        <dbReference type="Proteomes" id="UP000002376"/>
    </source>
</evidence>
<dbReference type="RefSeq" id="WP_013129104.1">
    <property type="nucleotide sequence ID" value="NC_014160.1"/>
</dbReference>
<dbReference type="SUPFAM" id="SSF47598">
    <property type="entry name" value="Ribbon-helix-helix"/>
    <property type="match status" value="1"/>
</dbReference>
<dbReference type="Proteomes" id="UP000002376">
    <property type="component" value="Chromosome"/>
</dbReference>
<dbReference type="InterPro" id="IPR013321">
    <property type="entry name" value="Arc_rbn_hlx_hlx"/>
</dbReference>
<dbReference type="AlphaFoldDB" id="D5U061"/>
<keyword evidence="2" id="KW-1185">Reference proteome</keyword>
<dbReference type="EMBL" id="CP001939">
    <property type="protein sequence ID" value="ADG90511.1"/>
    <property type="molecule type" value="Genomic_DNA"/>
</dbReference>
<organism evidence="1 2">
    <name type="scientific">Thermosphaera aggregans (strain DSM 11486 / M11TL)</name>
    <dbReference type="NCBI Taxonomy" id="633148"/>
    <lineage>
        <taxon>Archaea</taxon>
        <taxon>Thermoproteota</taxon>
        <taxon>Thermoprotei</taxon>
        <taxon>Desulfurococcales</taxon>
        <taxon>Desulfurococcaceae</taxon>
        <taxon>Thermosphaera</taxon>
    </lineage>
</organism>
<proteinExistence type="predicted"/>
<evidence type="ECO:0000313" key="1">
    <source>
        <dbReference type="EMBL" id="ADG90511.1"/>
    </source>
</evidence>
<accession>D5U061</accession>
<dbReference type="InterPro" id="IPR010985">
    <property type="entry name" value="Ribbon_hlx_hlx"/>
</dbReference>
<dbReference type="GeneID" id="9165244"/>
<dbReference type="HOGENOM" id="CLU_113319_3_0_2"/>
<dbReference type="GO" id="GO:0006355">
    <property type="term" value="P:regulation of DNA-templated transcription"/>
    <property type="evidence" value="ECO:0007669"/>
    <property type="project" value="InterPro"/>
</dbReference>